<evidence type="ECO:0000313" key="2">
    <source>
        <dbReference type="Proteomes" id="UP000316621"/>
    </source>
</evidence>
<sequence>MVVVSSIVVVRYFSDLITTRVNIETTLDDFKDEVCKQWKQFTPLYICFLFREGGKDLSVDCDYSIQVVASPTDSKKKTIFDIFLRNVTHVASSSRSRAISSISNGSSTSSRNNFSVGMYLEDRSKPAKPLLSDGWPKVLGEIGHVFVEGVN</sequence>
<dbReference type="Proteomes" id="UP000316621">
    <property type="component" value="Chromosome 11"/>
</dbReference>
<dbReference type="EMBL" id="CM010725">
    <property type="protein sequence ID" value="RZC84337.1"/>
    <property type="molecule type" value="Genomic_DNA"/>
</dbReference>
<organism evidence="1 2">
    <name type="scientific">Papaver somniferum</name>
    <name type="common">Opium poppy</name>
    <dbReference type="NCBI Taxonomy" id="3469"/>
    <lineage>
        <taxon>Eukaryota</taxon>
        <taxon>Viridiplantae</taxon>
        <taxon>Streptophyta</taxon>
        <taxon>Embryophyta</taxon>
        <taxon>Tracheophyta</taxon>
        <taxon>Spermatophyta</taxon>
        <taxon>Magnoliopsida</taxon>
        <taxon>Ranunculales</taxon>
        <taxon>Papaveraceae</taxon>
        <taxon>Papaveroideae</taxon>
        <taxon>Papaver</taxon>
    </lineage>
</organism>
<reference evidence="1 2" key="1">
    <citation type="journal article" date="2018" name="Science">
        <title>The opium poppy genome and morphinan production.</title>
        <authorList>
            <person name="Guo L."/>
            <person name="Winzer T."/>
            <person name="Yang X."/>
            <person name="Li Y."/>
            <person name="Ning Z."/>
            <person name="He Z."/>
            <person name="Teodor R."/>
            <person name="Lu Y."/>
            <person name="Bowser T.A."/>
            <person name="Graham I.A."/>
            <person name="Ye K."/>
        </authorList>
    </citation>
    <scope>NUCLEOTIDE SEQUENCE [LARGE SCALE GENOMIC DNA]</scope>
    <source>
        <strain evidence="2">cv. HN1</strain>
        <tissue evidence="1">Leaves</tissue>
    </source>
</reference>
<gene>
    <name evidence="1" type="ORF">C5167_047125</name>
</gene>
<proteinExistence type="predicted"/>
<accession>A0A4Y7LH89</accession>
<keyword evidence="2" id="KW-1185">Reference proteome</keyword>
<dbReference type="Gramene" id="RZC84337">
    <property type="protein sequence ID" value="RZC84337"/>
    <property type="gene ID" value="C5167_047125"/>
</dbReference>
<name>A0A4Y7LH89_PAPSO</name>
<evidence type="ECO:0000313" key="1">
    <source>
        <dbReference type="EMBL" id="RZC84337.1"/>
    </source>
</evidence>
<dbReference type="AlphaFoldDB" id="A0A4Y7LH89"/>
<protein>
    <submittedName>
        <fullName evidence="1">Uncharacterized protein</fullName>
    </submittedName>
</protein>